<dbReference type="PANTHER" id="PTHR31001:SF90">
    <property type="entry name" value="CENTROMERE DNA-BINDING PROTEIN COMPLEX CBF3 SUBUNIT B"/>
    <property type="match status" value="1"/>
</dbReference>
<keyword evidence="6" id="KW-1185">Reference proteome</keyword>
<dbReference type="STRING" id="857340.A0A086TFV6"/>
<organism evidence="5 6">
    <name type="scientific">Hapsidospora chrysogenum (strain ATCC 11550 / CBS 779.69 / DSM 880 / IAM 14645 / JCM 23072 / IMI 49137)</name>
    <name type="common">Acremonium chrysogenum</name>
    <dbReference type="NCBI Taxonomy" id="857340"/>
    <lineage>
        <taxon>Eukaryota</taxon>
        <taxon>Fungi</taxon>
        <taxon>Dikarya</taxon>
        <taxon>Ascomycota</taxon>
        <taxon>Pezizomycotina</taxon>
        <taxon>Sordariomycetes</taxon>
        <taxon>Hypocreomycetidae</taxon>
        <taxon>Hypocreales</taxon>
        <taxon>Bionectriaceae</taxon>
        <taxon>Hapsidospora</taxon>
    </lineage>
</organism>
<feature type="region of interest" description="Disordered" evidence="3">
    <location>
        <begin position="440"/>
        <end position="491"/>
    </location>
</feature>
<comment type="caution">
    <text evidence="5">The sequence shown here is derived from an EMBL/GenBank/DDBJ whole genome shotgun (WGS) entry which is preliminary data.</text>
</comment>
<gene>
    <name evidence="5" type="ORF">ACRE_009410</name>
</gene>
<dbReference type="CDD" id="cd12148">
    <property type="entry name" value="fungal_TF_MHR"/>
    <property type="match status" value="1"/>
</dbReference>
<dbReference type="AlphaFoldDB" id="A0A086TFV6"/>
<sequence length="525" mass="59442">MHQAVKLFDHFVLALNPSHGILHIPSARDTLKETYKTIQDNDEGPSRGGLLLLFSIFAGASIAWTPELLEALDATPENAKAAFKAYAHAAKVVLDDASTPILPPTTALAATATLAHVLFNSDDGFPVRMLELRNRCLVMMRRLQLHRLDTVTSRQERSVTGCNWIEIEVQRRIWWTTVASDWLGGFSGSLMEGIYTFQPRQMNVRVPANIDDEFLSASGEAQGLPLSIPTAMSSFLQRLKLADLCRQVVDELPAPVDTNHEKPDYSLVVDIDRRLRQYLDELPVFFKLDPASIRQSEKICKERPYIAWQRIMGHFSVHARICHLHRPYHLEGARNPQFRYSRNACTESAYKVLELRRLMDEQRENSAFRPERFWVVMQHVFMASLTLATDVSFNPDAPDAEARKENVMSAYRILERSKGESSVLVEGLQRNMQTLMETLRSKPSSSAKLTRRPDDTAETRTEPANFYQQNLPSFPVQGGTHSSEWDPDSAGMDQTLSEFLEVVPDLDVNQWMSLLGDTDVQFGIP</sequence>
<evidence type="ECO:0000256" key="1">
    <source>
        <dbReference type="ARBA" id="ARBA00004123"/>
    </source>
</evidence>
<dbReference type="HOGENOM" id="CLU_013260_0_0_1"/>
<dbReference type="Pfam" id="PF04082">
    <property type="entry name" value="Fungal_trans"/>
    <property type="match status" value="1"/>
</dbReference>
<keyword evidence="2" id="KW-0539">Nucleus</keyword>
<proteinExistence type="predicted"/>
<feature type="domain" description="Xylanolytic transcriptional activator regulatory" evidence="4">
    <location>
        <begin position="10"/>
        <end position="240"/>
    </location>
</feature>
<evidence type="ECO:0000313" key="6">
    <source>
        <dbReference type="Proteomes" id="UP000029964"/>
    </source>
</evidence>
<dbReference type="EMBL" id="JPKY01000004">
    <property type="protein sequence ID" value="KFH48238.1"/>
    <property type="molecule type" value="Genomic_DNA"/>
</dbReference>
<evidence type="ECO:0000259" key="4">
    <source>
        <dbReference type="Pfam" id="PF04082"/>
    </source>
</evidence>
<dbReference type="GO" id="GO:0005634">
    <property type="term" value="C:nucleus"/>
    <property type="evidence" value="ECO:0007669"/>
    <property type="project" value="UniProtKB-SubCell"/>
</dbReference>
<dbReference type="Proteomes" id="UP000029964">
    <property type="component" value="Unassembled WGS sequence"/>
</dbReference>
<comment type="subcellular location">
    <subcellularLocation>
        <location evidence="1">Nucleus</location>
    </subcellularLocation>
</comment>
<accession>A0A086TFV6</accession>
<evidence type="ECO:0000313" key="5">
    <source>
        <dbReference type="EMBL" id="KFH48238.1"/>
    </source>
</evidence>
<dbReference type="PANTHER" id="PTHR31001">
    <property type="entry name" value="UNCHARACTERIZED TRANSCRIPTIONAL REGULATORY PROTEIN"/>
    <property type="match status" value="1"/>
</dbReference>
<evidence type="ECO:0000256" key="3">
    <source>
        <dbReference type="SAM" id="MobiDB-lite"/>
    </source>
</evidence>
<dbReference type="InterPro" id="IPR007219">
    <property type="entry name" value="XnlR_reg_dom"/>
</dbReference>
<reference evidence="6" key="1">
    <citation type="journal article" date="2014" name="Genome Announc.">
        <title>Genome sequence and annotation of Acremonium chrysogenum, producer of the beta-lactam antibiotic cephalosporin C.</title>
        <authorList>
            <person name="Terfehr D."/>
            <person name="Dahlmann T.A."/>
            <person name="Specht T."/>
            <person name="Zadra I."/>
            <person name="Kuernsteiner H."/>
            <person name="Kueck U."/>
        </authorList>
    </citation>
    <scope>NUCLEOTIDE SEQUENCE [LARGE SCALE GENOMIC DNA]</scope>
    <source>
        <strain evidence="6">ATCC 11550 / CBS 779.69 / DSM 880 / IAM 14645 / JCM 23072 / IMI 49137</strain>
    </source>
</reference>
<feature type="compositionally biased region" description="Basic and acidic residues" evidence="3">
    <location>
        <begin position="451"/>
        <end position="461"/>
    </location>
</feature>
<protein>
    <recommendedName>
        <fullName evidence="4">Xylanolytic transcriptional activator regulatory domain-containing protein</fullName>
    </recommendedName>
</protein>
<dbReference type="OrthoDB" id="3014581at2759"/>
<name>A0A086TFV6_HAPC1</name>
<dbReference type="InterPro" id="IPR050613">
    <property type="entry name" value="Sec_Metabolite_Reg"/>
</dbReference>
<evidence type="ECO:0000256" key="2">
    <source>
        <dbReference type="ARBA" id="ARBA00023242"/>
    </source>
</evidence>